<dbReference type="RefSeq" id="WP_258568041.1">
    <property type="nucleotide sequence ID" value="NZ_CP092900.1"/>
</dbReference>
<dbReference type="PANTHER" id="PTHR15680:SF9">
    <property type="entry name" value="LARGE RIBOSOMAL SUBUNIT PROTEIN BL19M"/>
    <property type="match status" value="1"/>
</dbReference>
<dbReference type="InterPro" id="IPR038657">
    <property type="entry name" value="Ribosomal_bL19_sf"/>
</dbReference>
<gene>
    <name evidence="5 7" type="primary">rplS</name>
    <name evidence="7" type="ORF">MMH89_03335</name>
</gene>
<evidence type="ECO:0000256" key="2">
    <source>
        <dbReference type="ARBA" id="ARBA00022980"/>
    </source>
</evidence>
<reference evidence="7 8" key="1">
    <citation type="journal article" date="2022" name="Nat. Microbiol.">
        <title>The microbiome of a bacterivorous marine choanoflagellate contains a resource-demanding obligate bacterial associate.</title>
        <authorList>
            <person name="Needham D.M."/>
            <person name="Poirier C."/>
            <person name="Bachy C."/>
            <person name="George E.E."/>
            <person name="Wilken S."/>
            <person name="Yung C.C.M."/>
            <person name="Limardo A.J."/>
            <person name="Morando M."/>
            <person name="Sudek L."/>
            <person name="Malmstrom R.R."/>
            <person name="Keeling P.J."/>
            <person name="Santoro A.E."/>
            <person name="Worden A.Z."/>
        </authorList>
    </citation>
    <scope>NUCLEOTIDE SEQUENCE [LARGE SCALE GENOMIC DNA]</scope>
    <source>
        <strain evidence="7 8">Comchoano-1</strain>
    </source>
</reference>
<dbReference type="Pfam" id="PF01245">
    <property type="entry name" value="Ribosomal_L19"/>
    <property type="match status" value="1"/>
</dbReference>
<comment type="function">
    <text evidence="5 6">This protein is located at the 30S-50S ribosomal subunit interface and may play a role in the structure and function of the aminoacyl-tRNA binding site.</text>
</comment>
<evidence type="ECO:0000313" key="7">
    <source>
        <dbReference type="EMBL" id="UTC24256.1"/>
    </source>
</evidence>
<accession>A0ABY5DHT2</accession>
<dbReference type="InterPro" id="IPR008991">
    <property type="entry name" value="Translation_prot_SH3-like_sf"/>
</dbReference>
<dbReference type="PANTHER" id="PTHR15680">
    <property type="entry name" value="RIBOSOMAL PROTEIN L19"/>
    <property type="match status" value="1"/>
</dbReference>
<dbReference type="GO" id="GO:0005840">
    <property type="term" value="C:ribosome"/>
    <property type="evidence" value="ECO:0007669"/>
    <property type="project" value="UniProtKB-KW"/>
</dbReference>
<keyword evidence="3 5" id="KW-0687">Ribonucleoprotein</keyword>
<organism evidence="7 8">
    <name type="scientific">Candidatus Comchoanobacter bicostacola</name>
    <dbReference type="NCBI Taxonomy" id="2919598"/>
    <lineage>
        <taxon>Bacteria</taxon>
        <taxon>Pseudomonadati</taxon>
        <taxon>Pseudomonadota</taxon>
        <taxon>Gammaproteobacteria</taxon>
        <taxon>Candidatus Comchoanobacterales</taxon>
        <taxon>Candidatus Comchoanobacteraceae</taxon>
        <taxon>Candidatus Comchoanobacter</taxon>
    </lineage>
</organism>
<dbReference type="InterPro" id="IPR001857">
    <property type="entry name" value="Ribosomal_bL19"/>
</dbReference>
<evidence type="ECO:0000256" key="3">
    <source>
        <dbReference type="ARBA" id="ARBA00023274"/>
    </source>
</evidence>
<evidence type="ECO:0000256" key="6">
    <source>
        <dbReference type="RuleBase" id="RU000559"/>
    </source>
</evidence>
<dbReference type="NCBIfam" id="TIGR01024">
    <property type="entry name" value="rplS_bact"/>
    <property type="match status" value="1"/>
</dbReference>
<evidence type="ECO:0000256" key="5">
    <source>
        <dbReference type="HAMAP-Rule" id="MF_00402"/>
    </source>
</evidence>
<comment type="similarity">
    <text evidence="1 5 6">Belongs to the bacterial ribosomal protein bL19 family.</text>
</comment>
<evidence type="ECO:0000256" key="1">
    <source>
        <dbReference type="ARBA" id="ARBA00005781"/>
    </source>
</evidence>
<keyword evidence="2 5" id="KW-0689">Ribosomal protein</keyword>
<dbReference type="EMBL" id="CP092900">
    <property type="protein sequence ID" value="UTC24256.1"/>
    <property type="molecule type" value="Genomic_DNA"/>
</dbReference>
<dbReference type="Proteomes" id="UP001055955">
    <property type="component" value="Chromosome"/>
</dbReference>
<dbReference type="PRINTS" id="PR00061">
    <property type="entry name" value="RIBOSOMALL19"/>
</dbReference>
<protein>
    <recommendedName>
        <fullName evidence="4 5">Large ribosomal subunit protein bL19</fullName>
    </recommendedName>
</protein>
<keyword evidence="8" id="KW-1185">Reference proteome</keyword>
<dbReference type="PIRSF" id="PIRSF002191">
    <property type="entry name" value="Ribosomal_L19"/>
    <property type="match status" value="1"/>
</dbReference>
<evidence type="ECO:0000313" key="8">
    <source>
        <dbReference type="Proteomes" id="UP001055955"/>
    </source>
</evidence>
<dbReference type="Gene3D" id="2.30.30.790">
    <property type="match status" value="1"/>
</dbReference>
<name>A0ABY5DHT2_9GAMM</name>
<evidence type="ECO:0000256" key="4">
    <source>
        <dbReference type="ARBA" id="ARBA00035171"/>
    </source>
</evidence>
<dbReference type="InterPro" id="IPR018257">
    <property type="entry name" value="Ribosomal_bL19_CS"/>
</dbReference>
<dbReference type="HAMAP" id="MF_00402">
    <property type="entry name" value="Ribosomal_bL19"/>
    <property type="match status" value="1"/>
</dbReference>
<sequence>MSILLKKFEDKQLKQHDGLTYHPGDTLAVVVQIEEGSKVRSQKFEGLLIAKRDRGVNTSFTLRKKSYGEGVERTFFLNSPNIKSIEVLRRGKVRRGKLYYLRSLSAKAGRIAEKIQHNKRKKAANTDSTS</sequence>
<dbReference type="PROSITE" id="PS01015">
    <property type="entry name" value="RIBOSOMAL_L19"/>
    <property type="match status" value="1"/>
</dbReference>
<dbReference type="SUPFAM" id="SSF50104">
    <property type="entry name" value="Translation proteins SH3-like domain"/>
    <property type="match status" value="1"/>
</dbReference>
<proteinExistence type="inferred from homology"/>